<keyword evidence="10 13" id="KW-0249">Electron transport</keyword>
<dbReference type="PANTHER" id="PTHR38604:SF1">
    <property type="entry name" value="PERIPLASMIC NITRATE REDUCTASE, ELECTRON TRANSFER SUBUNIT"/>
    <property type="match status" value="1"/>
</dbReference>
<dbReference type="FunFam" id="1.10.1130.10:FF:000001">
    <property type="entry name" value="Periplasmic nitrate reductase, electron transfer subunit"/>
    <property type="match status" value="1"/>
</dbReference>
<protein>
    <recommendedName>
        <fullName evidence="4 13">Periplasmic nitrate reductase, electron transfer subunit</fullName>
    </recommendedName>
    <alternativeName>
        <fullName evidence="12 13">Diheme cytochrome c NapB</fullName>
    </alternativeName>
</protein>
<accession>A0A8J6QP54</accession>
<feature type="binding site" description="axial binding residue" evidence="15">
    <location>
        <position position="94"/>
    </location>
    <ligand>
        <name>heme c</name>
        <dbReference type="ChEBI" id="CHEBI:61717"/>
        <label>1</label>
    </ligand>
    <ligandPart>
        <name>Fe</name>
        <dbReference type="ChEBI" id="CHEBI:18248"/>
    </ligandPart>
</feature>
<evidence type="ECO:0000256" key="16">
    <source>
        <dbReference type="SAM" id="SignalP"/>
    </source>
</evidence>
<evidence type="ECO:0000256" key="13">
    <source>
        <dbReference type="PIRNR" id="PIRNR006105"/>
    </source>
</evidence>
<dbReference type="Gene3D" id="1.10.1130.10">
    <property type="entry name" value="Flavocytochrome C3, Chain A"/>
    <property type="match status" value="1"/>
</dbReference>
<feature type="chain" id="PRO_5035209516" description="Periplasmic nitrate reductase, electron transfer subunit" evidence="16">
    <location>
        <begin position="22"/>
        <end position="161"/>
    </location>
</feature>
<evidence type="ECO:0000256" key="15">
    <source>
        <dbReference type="PIRSR" id="PIRSR006105-2"/>
    </source>
</evidence>
<evidence type="ECO:0000256" key="1">
    <source>
        <dbReference type="ARBA" id="ARBA00002599"/>
    </source>
</evidence>
<comment type="PTM">
    <text evidence="14">Binds 2 heme C groups per subunit.</text>
</comment>
<keyword evidence="6 14" id="KW-0349">Heme</keyword>
<feature type="binding site" description="axial binding residue" evidence="15">
    <location>
        <position position="111"/>
    </location>
    <ligand>
        <name>heme c</name>
        <dbReference type="ChEBI" id="CHEBI:61717"/>
        <label>2</label>
    </ligand>
    <ligandPart>
        <name>Fe</name>
        <dbReference type="ChEBI" id="CHEBI:18248"/>
    </ligandPart>
</feature>
<evidence type="ECO:0000256" key="2">
    <source>
        <dbReference type="ARBA" id="ARBA00004418"/>
    </source>
</evidence>
<comment type="function">
    <text evidence="1">Electron transfer subunit of the periplasmic nitrate reductase complex NapAB. Receives electrons from the membrane-anchored tetraheme c-type NapC protein and transfers these to NapA subunit, thus allowing electron flow between membrane and periplasm. Essential for periplasmic nitrate reduction with nitrate as the terminal electron acceptor.</text>
</comment>
<keyword evidence="9 13" id="KW-0574">Periplasm</keyword>
<dbReference type="RefSeq" id="WP_191143485.1">
    <property type="nucleotide sequence ID" value="NZ_JACXAF010000003.1"/>
</dbReference>
<reference evidence="17" key="1">
    <citation type="submission" date="2020-09" db="EMBL/GenBank/DDBJ databases">
        <title>A novel bacterium of genus Neiella, isolated from South China Sea.</title>
        <authorList>
            <person name="Huang H."/>
            <person name="Mo K."/>
            <person name="Hu Y."/>
        </authorList>
    </citation>
    <scope>NUCLEOTIDE SEQUENCE</scope>
    <source>
        <strain evidence="17">HB171785</strain>
    </source>
</reference>
<dbReference type="GO" id="GO:0042597">
    <property type="term" value="C:periplasmic space"/>
    <property type="evidence" value="ECO:0007669"/>
    <property type="project" value="UniProtKB-SubCell"/>
</dbReference>
<feature type="signal peptide" evidence="16">
    <location>
        <begin position="1"/>
        <end position="21"/>
    </location>
</feature>
<name>A0A8J6QP54_9GAMM</name>
<evidence type="ECO:0000256" key="10">
    <source>
        <dbReference type="ARBA" id="ARBA00022982"/>
    </source>
</evidence>
<feature type="binding site" description="axial binding residue" evidence="15">
    <location>
        <position position="134"/>
    </location>
    <ligand>
        <name>heme c</name>
        <dbReference type="ChEBI" id="CHEBI:61717"/>
        <label>2</label>
    </ligand>
    <ligandPart>
        <name>Fe</name>
        <dbReference type="ChEBI" id="CHEBI:18248"/>
    </ligandPart>
</feature>
<dbReference type="PANTHER" id="PTHR38604">
    <property type="entry name" value="PERIPLASMIC NITRATE REDUCTASE, ELECTRON TRANSFER SUBUNIT"/>
    <property type="match status" value="1"/>
</dbReference>
<organism evidence="17 18">
    <name type="scientific">Neiella litorisoli</name>
    <dbReference type="NCBI Taxonomy" id="2771431"/>
    <lineage>
        <taxon>Bacteria</taxon>
        <taxon>Pseudomonadati</taxon>
        <taxon>Pseudomonadota</taxon>
        <taxon>Gammaproteobacteria</taxon>
        <taxon>Alteromonadales</taxon>
        <taxon>Echinimonadaceae</taxon>
        <taxon>Neiella</taxon>
    </lineage>
</organism>
<keyword evidence="7 15" id="KW-0479">Metal-binding</keyword>
<dbReference type="Proteomes" id="UP000638014">
    <property type="component" value="Unassembled WGS sequence"/>
</dbReference>
<keyword evidence="5 13" id="KW-0813">Transport</keyword>
<dbReference type="GO" id="GO:0046872">
    <property type="term" value="F:metal ion binding"/>
    <property type="evidence" value="ECO:0007669"/>
    <property type="project" value="UniProtKB-KW"/>
</dbReference>
<feature type="binding site" description="covalent" evidence="14">
    <location>
        <position position="130"/>
    </location>
    <ligand>
        <name>heme c</name>
        <dbReference type="ChEBI" id="CHEBI:61717"/>
        <label>2</label>
    </ligand>
</feature>
<evidence type="ECO:0000256" key="8">
    <source>
        <dbReference type="ARBA" id="ARBA00022729"/>
    </source>
</evidence>
<evidence type="ECO:0000256" key="5">
    <source>
        <dbReference type="ARBA" id="ARBA00022448"/>
    </source>
</evidence>
<evidence type="ECO:0000313" key="18">
    <source>
        <dbReference type="Proteomes" id="UP000638014"/>
    </source>
</evidence>
<evidence type="ECO:0000256" key="4">
    <source>
        <dbReference type="ARBA" id="ARBA00013773"/>
    </source>
</evidence>
<dbReference type="PIRSF" id="PIRSF006105">
    <property type="entry name" value="NapB"/>
    <property type="match status" value="1"/>
</dbReference>
<sequence length="161" mass="17680">MKTLISSMVASLLLVTSWASANAVDNEEFVSNGGLSSLRGQSELNDTKQAEQLKKQVKDDKVIDRNYVHQPPLIPHQIRDYQVDLKSNKCLSCHGWKFAGQIGATKISPTHFETADGLTLSDVAPRRYFCLQCHVPQADAPPLIANDFKAVDALDAANSSR</sequence>
<comment type="subcellular location">
    <subcellularLocation>
        <location evidence="2 13">Periplasm</location>
    </subcellularLocation>
</comment>
<feature type="binding site" description="axial binding residue" evidence="15">
    <location>
        <position position="76"/>
    </location>
    <ligand>
        <name>heme c</name>
        <dbReference type="ChEBI" id="CHEBI:61717"/>
        <label>1</label>
    </ligand>
    <ligandPart>
        <name>Fe</name>
        <dbReference type="ChEBI" id="CHEBI:18248"/>
    </ligandPart>
</feature>
<comment type="caution">
    <text evidence="17">The sequence shown here is derived from an EMBL/GenBank/DDBJ whole genome shotgun (WGS) entry which is preliminary data.</text>
</comment>
<evidence type="ECO:0000256" key="3">
    <source>
        <dbReference type="ARBA" id="ARBA00007368"/>
    </source>
</evidence>
<evidence type="ECO:0000313" key="17">
    <source>
        <dbReference type="EMBL" id="MBD1388371.1"/>
    </source>
</evidence>
<keyword evidence="11 15" id="KW-0408">Iron</keyword>
<feature type="binding site" description="covalent" evidence="14">
    <location>
        <position position="133"/>
    </location>
    <ligand>
        <name>heme c</name>
        <dbReference type="ChEBI" id="CHEBI:61717"/>
        <label>2</label>
    </ligand>
</feature>
<dbReference type="GO" id="GO:0009061">
    <property type="term" value="P:anaerobic respiration"/>
    <property type="evidence" value="ECO:0007669"/>
    <property type="project" value="InterPro"/>
</dbReference>
<dbReference type="Pfam" id="PF03892">
    <property type="entry name" value="NapB"/>
    <property type="match status" value="1"/>
</dbReference>
<dbReference type="InterPro" id="IPR036280">
    <property type="entry name" value="Multihaem_cyt_sf"/>
</dbReference>
<dbReference type="EMBL" id="JACXAF010000003">
    <property type="protein sequence ID" value="MBD1388371.1"/>
    <property type="molecule type" value="Genomic_DNA"/>
</dbReference>
<keyword evidence="18" id="KW-1185">Reference proteome</keyword>
<evidence type="ECO:0000256" key="6">
    <source>
        <dbReference type="ARBA" id="ARBA00022617"/>
    </source>
</evidence>
<evidence type="ECO:0000256" key="11">
    <source>
        <dbReference type="ARBA" id="ARBA00023004"/>
    </source>
</evidence>
<keyword evidence="8 16" id="KW-0732">Signal</keyword>
<gene>
    <name evidence="17" type="ORF">IC617_02925</name>
</gene>
<evidence type="ECO:0000256" key="14">
    <source>
        <dbReference type="PIRSR" id="PIRSR006105-1"/>
    </source>
</evidence>
<evidence type="ECO:0000256" key="7">
    <source>
        <dbReference type="ARBA" id="ARBA00022723"/>
    </source>
</evidence>
<evidence type="ECO:0000256" key="12">
    <source>
        <dbReference type="ARBA" id="ARBA00031832"/>
    </source>
</evidence>
<feature type="binding site" description="covalent" evidence="14">
    <location>
        <position position="90"/>
    </location>
    <ligand>
        <name>heme c</name>
        <dbReference type="ChEBI" id="CHEBI:61717"/>
        <label>1</label>
    </ligand>
</feature>
<dbReference type="AlphaFoldDB" id="A0A8J6QP54"/>
<dbReference type="InterPro" id="IPR005591">
    <property type="entry name" value="NapB"/>
</dbReference>
<dbReference type="SUPFAM" id="SSF48695">
    <property type="entry name" value="Multiheme cytochromes"/>
    <property type="match status" value="1"/>
</dbReference>
<comment type="subunit">
    <text evidence="13">Component of the periplasmic nitrate reductase NapAB complex composed of NapA and NapB.</text>
</comment>
<feature type="binding site" description="covalent" evidence="14">
    <location>
        <position position="93"/>
    </location>
    <ligand>
        <name>heme c</name>
        <dbReference type="ChEBI" id="CHEBI:61717"/>
        <label>1</label>
    </ligand>
</feature>
<proteinExistence type="inferred from homology"/>
<comment type="similarity">
    <text evidence="3 13">Belongs to the NapB family.</text>
</comment>
<evidence type="ECO:0000256" key="9">
    <source>
        <dbReference type="ARBA" id="ARBA00022764"/>
    </source>
</evidence>